<protein>
    <submittedName>
        <fullName evidence="1">Uncharacterized protein</fullName>
    </submittedName>
</protein>
<dbReference type="EMBL" id="CAIJDE010000029">
    <property type="protein sequence ID" value="CAC9973008.1"/>
    <property type="molecule type" value="Genomic_DNA"/>
</dbReference>
<evidence type="ECO:0000313" key="1">
    <source>
        <dbReference type="EMBL" id="CAC9973008.1"/>
    </source>
</evidence>
<keyword evidence="2" id="KW-1185">Reference proteome</keyword>
<dbReference type="Proteomes" id="UP000533639">
    <property type="component" value="Unassembled WGS sequence"/>
</dbReference>
<sequence>MEKFELEKNIWTESDFEQMGWHDCYIHAFAIDSDAYDDFIKSDLLLDIDYIFKWVLTEDKSHYCFWVAPCTLIFTEVTDLKIQYASGTSFLPELEISHISREEKIYENGYKSWHWQIELVGDNFISFDSTGYKQIIKRTPSYMNRQVLTRTERGGINFDCTPVTN</sequence>
<dbReference type="AlphaFoldDB" id="A0A9N8P0H3"/>
<organism evidence="1 2">
    <name type="scientific">Flavobacterium panici</name>
    <dbReference type="NCBI Taxonomy" id="2654843"/>
    <lineage>
        <taxon>Bacteria</taxon>
        <taxon>Pseudomonadati</taxon>
        <taxon>Bacteroidota</taxon>
        <taxon>Flavobacteriia</taxon>
        <taxon>Flavobacteriales</taxon>
        <taxon>Flavobacteriaceae</taxon>
        <taxon>Flavobacterium</taxon>
    </lineage>
</organism>
<accession>A0A9N8P0H3</accession>
<evidence type="ECO:0000313" key="2">
    <source>
        <dbReference type="Proteomes" id="UP000533639"/>
    </source>
</evidence>
<reference evidence="1 2" key="1">
    <citation type="submission" date="2020-06" db="EMBL/GenBank/DDBJ databases">
        <authorList>
            <person name="Criscuolo A."/>
        </authorList>
    </citation>
    <scope>NUCLEOTIDE SEQUENCE [LARGE SCALE GENOMIC DNA]</scope>
    <source>
        <strain evidence="1">PXU-55</strain>
    </source>
</reference>
<comment type="caution">
    <text evidence="1">The sequence shown here is derived from an EMBL/GenBank/DDBJ whole genome shotgun (WGS) entry which is preliminary data.</text>
</comment>
<gene>
    <name evidence="1" type="ORF">FLAPXU55_00687</name>
</gene>
<proteinExistence type="predicted"/>
<name>A0A9N8P0H3_9FLAO</name>
<dbReference type="RefSeq" id="WP_180856592.1">
    <property type="nucleotide sequence ID" value="NZ_CAIJDE010000029.1"/>
</dbReference>